<dbReference type="PANTHER" id="PTHR43405">
    <property type="entry name" value="GLYCOSYL HYDROLASE DIGH"/>
    <property type="match status" value="1"/>
</dbReference>
<protein>
    <recommendedName>
        <fullName evidence="2">Glycosyl hydrolase-like 10 domain-containing protein</fullName>
    </recommendedName>
</protein>
<dbReference type="Proteomes" id="UP000287171">
    <property type="component" value="Unassembled WGS sequence"/>
</dbReference>
<proteinExistence type="predicted"/>
<keyword evidence="1" id="KW-0732">Signal</keyword>
<dbReference type="InterPro" id="IPR003790">
    <property type="entry name" value="GHL10"/>
</dbReference>
<evidence type="ECO:0000313" key="4">
    <source>
        <dbReference type="Proteomes" id="UP000287171"/>
    </source>
</evidence>
<dbReference type="EMBL" id="BIFT01000001">
    <property type="protein sequence ID" value="GCE26902.1"/>
    <property type="molecule type" value="Genomic_DNA"/>
</dbReference>
<comment type="caution">
    <text evidence="3">The sequence shown here is derived from an EMBL/GenBank/DDBJ whole genome shotgun (WGS) entry which is preliminary data.</text>
</comment>
<sequence>MGVWIATVKNIDWPSRAGLTADAQRSEFRKQLDKVQAMHLNTVVVQVKPEADALYPSKYAPWSRYLTGVQGKDPGYNPLAFMVTEAHQRGLSFHAWFNPFRVAMNEDVKSLAPNHPARVHPDWLVHYGGKLYYNPGIPEAREFVINSILEVVQSYPIDAVHLDDYFYPYRVPGMEFPDQAQYKRYGAQTFADKGNWRRDNINRFVGELSQRIKQVKSSVEFGISPFGVWRNKAQDPTGSQTQAGVTNYDDLYADTRHWIQQGWLDYIVPQIYWKIGFKKADYETLVRWWAHEVDGSRVKLYIGQAAYRVDEWHDPNQLQAQLRINQRYPQVRGSIFFSLKDLLRHPIVVPSK</sequence>
<reference evidence="4" key="1">
    <citation type="submission" date="2018-12" db="EMBL/GenBank/DDBJ databases">
        <title>Tengunoibacter tsumagoiensis gen. nov., sp. nov., Dictyobacter kobayashii sp. nov., D. alpinus sp. nov., and D. joshuensis sp. nov. and description of Dictyobacteraceae fam. nov. within the order Ktedonobacterales isolated from Tengu-no-mugimeshi.</title>
        <authorList>
            <person name="Wang C.M."/>
            <person name="Zheng Y."/>
            <person name="Sakai Y."/>
            <person name="Toyoda A."/>
            <person name="Minakuchi Y."/>
            <person name="Abe K."/>
            <person name="Yokota A."/>
            <person name="Yabe S."/>
        </authorList>
    </citation>
    <scope>NUCLEOTIDE SEQUENCE [LARGE SCALE GENOMIC DNA]</scope>
    <source>
        <strain evidence="4">Uno16</strain>
    </source>
</reference>
<dbReference type="PANTHER" id="PTHR43405:SF1">
    <property type="entry name" value="GLYCOSYL HYDROLASE DIGH"/>
    <property type="match status" value="1"/>
</dbReference>
<evidence type="ECO:0000259" key="2">
    <source>
        <dbReference type="Pfam" id="PF02638"/>
    </source>
</evidence>
<feature type="domain" description="Glycosyl hydrolase-like 10" evidence="2">
    <location>
        <begin position="2"/>
        <end position="311"/>
    </location>
</feature>
<evidence type="ECO:0000313" key="3">
    <source>
        <dbReference type="EMBL" id="GCE26902.1"/>
    </source>
</evidence>
<dbReference type="InterPro" id="IPR017853">
    <property type="entry name" value="GH"/>
</dbReference>
<dbReference type="Gene3D" id="3.20.20.80">
    <property type="entry name" value="Glycosidases"/>
    <property type="match status" value="1"/>
</dbReference>
<dbReference type="SUPFAM" id="SSF51445">
    <property type="entry name" value="(Trans)glycosidases"/>
    <property type="match status" value="1"/>
</dbReference>
<accession>A0A402B6D1</accession>
<dbReference type="AlphaFoldDB" id="A0A402B6D1"/>
<evidence type="ECO:0000256" key="1">
    <source>
        <dbReference type="ARBA" id="ARBA00022729"/>
    </source>
</evidence>
<keyword evidence="4" id="KW-1185">Reference proteome</keyword>
<organism evidence="3 4">
    <name type="scientific">Dictyobacter alpinus</name>
    <dbReference type="NCBI Taxonomy" id="2014873"/>
    <lineage>
        <taxon>Bacteria</taxon>
        <taxon>Bacillati</taxon>
        <taxon>Chloroflexota</taxon>
        <taxon>Ktedonobacteria</taxon>
        <taxon>Ktedonobacterales</taxon>
        <taxon>Dictyobacteraceae</taxon>
        <taxon>Dictyobacter</taxon>
    </lineage>
</organism>
<name>A0A402B6D1_9CHLR</name>
<dbReference type="InterPro" id="IPR052177">
    <property type="entry name" value="Divisome_Glycosyl_Hydrolase"/>
</dbReference>
<dbReference type="Pfam" id="PF02638">
    <property type="entry name" value="GHL10"/>
    <property type="match status" value="1"/>
</dbReference>
<gene>
    <name evidence="3" type="ORF">KDA_23860</name>
</gene>